<dbReference type="PROSITE" id="PS51198">
    <property type="entry name" value="UVRD_HELICASE_ATP_BIND"/>
    <property type="match status" value="1"/>
</dbReference>
<dbReference type="SUPFAM" id="SSF52540">
    <property type="entry name" value="P-loop containing nucleoside triphosphate hydrolases"/>
    <property type="match status" value="1"/>
</dbReference>
<gene>
    <name evidence="17" type="ORF">SAMN04487948_1209</name>
</gene>
<dbReference type="GO" id="GO:0004527">
    <property type="term" value="F:exonuclease activity"/>
    <property type="evidence" value="ECO:0007669"/>
    <property type="project" value="UniProtKB-KW"/>
</dbReference>
<dbReference type="InterPro" id="IPR014016">
    <property type="entry name" value="UvrD-like_ATP-bd"/>
</dbReference>
<sequence length="1279" mass="141219">MSDDDAMSIAGVTLNEEQRAAATNLVENAQNVSLMAGAGTGKTTTMTACYVHIIEKALETIDDPADAARLPEQILTTTFTERAADDLVRKVREVINDRLTTIDDPETYALWRAVVDNLDSSYVHTIHGFCNRVLQEHALSVKGLEPGFEPIDEAETAALIEETAAAVVETKDDTDELSLLATRFSRRTLVNILTGLLRERQQAAQWVETFLAQSEAEYRQQVCAHHPIDLEWATETLGELTTSFEDIIAFRADPPADIETGNTTWNSTVVPLAELFADIEPADVTSLPPVERLQLVSEISDILTTGNGELYSGRSRYYAIGTNAWQDSDSERYERYRTAIETIESTLEPETLAVDGTLTADVRNYEYLNALAALTEATLDEYDRRKRAQNVVDFDDLITQTVDFLESTDDTTRAAIRDSFAYVMVDEFQDTNGRQWELVQALTSTDLDTFDAEHVFVVGDVKQSIYRFRDADVSIFQQAAGELAAANERHNRTADQPPLSKNFRTLPSTLSAINGLFERIFADATGPYEAAPQPLAAMRDNDHEIDPVVEYLPVPEGDQEFRETLLGTDHELATRRAANAGELEARAMVGRLTQLLNEGVDVYEETDDESETAERARPIEPSDIAILLRSRGHLKEYERALRSADVPYTVIKGEGFYETPELRHLLNLLQTLVNPTDELALYGTLRSPVFGLTDDRIAQLSDPTESLWASLESSADDDLAAIYADLQRWRRTAGTHPDVSAPVVRSWDALLTQIIDETGYLASVTADERGQQAVPNVDKLRDRLHELSRDGVPTLATALRRLQTQAAADTHDPEASDAGENDGVQVLTVHEAKGQEYPVVAVPGVGRTFNTRGSVANGKVELETLGEDVLLGLKGPDPANGFEMTQTVLRAQAGAQRTREERAEEKRILYVACTRAQDHLLLSGRHSKASDAPRADWDVPVKGVDEDDASSWRDWLQPILFGDADDAAQWLDLRANGSFTQTFDYTRVDPQDGPLTETGAMTVRLPPEFSPMERDTGSGDPELATEITTTPPQPSRRFALSPHTLSQLAAGEMQLTLDAEANLVTAQPVETEEQATTPSPGLPGFVRGQAVHRLCEVRPPRSDWRAVIDQVVADERQQESPIPDPTDAEYDAISEQAAAAMSYVDELHAQLDTVGVYDEFPLRVTLDVAALRGDLTGFIDQLIVTPTQYHVVDYKTDTKPSAQSVESFLTERASHHSPQVMAYAAALQKSDSTRAVHVHLYFTDVAQAYTWGPSETDTAQEYIASLIEEHAPTESATSR</sequence>
<name>A0A1H8VVJ0_9EURY</name>
<evidence type="ECO:0000256" key="14">
    <source>
        <dbReference type="PROSITE-ProRule" id="PRU00560"/>
    </source>
</evidence>
<dbReference type="PANTHER" id="PTHR11070:SF2">
    <property type="entry name" value="ATP-DEPENDENT DNA HELICASE SRS2"/>
    <property type="match status" value="1"/>
</dbReference>
<keyword evidence="7 14" id="KW-0067">ATP-binding</keyword>
<evidence type="ECO:0000256" key="5">
    <source>
        <dbReference type="ARBA" id="ARBA00022806"/>
    </source>
</evidence>
<evidence type="ECO:0000256" key="12">
    <source>
        <dbReference type="ARBA" id="ARBA00034808"/>
    </source>
</evidence>
<dbReference type="Gene3D" id="3.40.50.300">
    <property type="entry name" value="P-loop containing nucleotide triphosphate hydrolases"/>
    <property type="match status" value="4"/>
</dbReference>
<evidence type="ECO:0000313" key="17">
    <source>
        <dbReference type="EMBL" id="SEP19344.1"/>
    </source>
</evidence>
<keyword evidence="2 14" id="KW-0547">Nucleotide-binding</keyword>
<dbReference type="RefSeq" id="WP_089827354.1">
    <property type="nucleotide sequence ID" value="NZ_FODV01000020.1"/>
</dbReference>
<dbReference type="OrthoDB" id="203178at2157"/>
<dbReference type="InterPro" id="IPR027417">
    <property type="entry name" value="P-loop_NTPase"/>
</dbReference>
<feature type="binding site" evidence="14">
    <location>
        <begin position="36"/>
        <end position="43"/>
    </location>
    <ligand>
        <name>ATP</name>
        <dbReference type="ChEBI" id="CHEBI:30616"/>
    </ligand>
</feature>
<evidence type="ECO:0000256" key="9">
    <source>
        <dbReference type="ARBA" id="ARBA00023204"/>
    </source>
</evidence>
<dbReference type="SUPFAM" id="SSF52980">
    <property type="entry name" value="Restriction endonuclease-like"/>
    <property type="match status" value="1"/>
</dbReference>
<dbReference type="GO" id="GO:0005829">
    <property type="term" value="C:cytosol"/>
    <property type="evidence" value="ECO:0007669"/>
    <property type="project" value="TreeGrafter"/>
</dbReference>
<dbReference type="InterPro" id="IPR011604">
    <property type="entry name" value="PDDEXK-like_dom_sf"/>
</dbReference>
<evidence type="ECO:0000256" key="2">
    <source>
        <dbReference type="ARBA" id="ARBA00022741"/>
    </source>
</evidence>
<comment type="catalytic activity">
    <reaction evidence="13">
        <text>ATP + H2O = ADP + phosphate + H(+)</text>
        <dbReference type="Rhea" id="RHEA:13065"/>
        <dbReference type="ChEBI" id="CHEBI:15377"/>
        <dbReference type="ChEBI" id="CHEBI:15378"/>
        <dbReference type="ChEBI" id="CHEBI:30616"/>
        <dbReference type="ChEBI" id="CHEBI:43474"/>
        <dbReference type="ChEBI" id="CHEBI:456216"/>
        <dbReference type="EC" id="5.6.2.4"/>
    </reaction>
</comment>
<dbReference type="GO" id="GO:0003677">
    <property type="term" value="F:DNA binding"/>
    <property type="evidence" value="ECO:0007669"/>
    <property type="project" value="UniProtKB-KW"/>
</dbReference>
<dbReference type="EC" id="5.6.2.4" evidence="12"/>
<keyword evidence="5 14" id="KW-0347">Helicase</keyword>
<dbReference type="PROSITE" id="PS51217">
    <property type="entry name" value="UVRD_HELICASE_CTER"/>
    <property type="match status" value="1"/>
</dbReference>
<dbReference type="Pfam" id="PF13361">
    <property type="entry name" value="UvrD_C"/>
    <property type="match status" value="1"/>
</dbReference>
<evidence type="ECO:0000256" key="13">
    <source>
        <dbReference type="ARBA" id="ARBA00048988"/>
    </source>
</evidence>
<evidence type="ECO:0000256" key="1">
    <source>
        <dbReference type="ARBA" id="ARBA00022722"/>
    </source>
</evidence>
<keyword evidence="9" id="KW-0234">DNA repair</keyword>
<evidence type="ECO:0000256" key="11">
    <source>
        <dbReference type="ARBA" id="ARBA00034617"/>
    </source>
</evidence>
<dbReference type="Pfam" id="PF12705">
    <property type="entry name" value="PDDEXK_1"/>
    <property type="match status" value="1"/>
</dbReference>
<evidence type="ECO:0000256" key="10">
    <source>
        <dbReference type="ARBA" id="ARBA00023235"/>
    </source>
</evidence>
<feature type="domain" description="UvrD-like helicase C-terminal" evidence="16">
    <location>
        <begin position="531"/>
        <end position="834"/>
    </location>
</feature>
<evidence type="ECO:0000256" key="8">
    <source>
        <dbReference type="ARBA" id="ARBA00023125"/>
    </source>
</evidence>
<evidence type="ECO:0000256" key="7">
    <source>
        <dbReference type="ARBA" id="ARBA00022840"/>
    </source>
</evidence>
<keyword evidence="6" id="KW-0269">Exonuclease</keyword>
<dbReference type="EMBL" id="FODV01000020">
    <property type="protein sequence ID" value="SEP19344.1"/>
    <property type="molecule type" value="Genomic_DNA"/>
</dbReference>
<keyword evidence="8" id="KW-0238">DNA-binding</keyword>
<keyword evidence="10" id="KW-0413">Isomerase</keyword>
<dbReference type="Proteomes" id="UP000199126">
    <property type="component" value="Unassembled WGS sequence"/>
</dbReference>
<dbReference type="InterPro" id="IPR014017">
    <property type="entry name" value="DNA_helicase_UvrD-like_C"/>
</dbReference>
<reference evidence="18" key="1">
    <citation type="submission" date="2016-10" db="EMBL/GenBank/DDBJ databases">
        <authorList>
            <person name="Varghese N."/>
            <person name="Submissions S."/>
        </authorList>
    </citation>
    <scope>NUCLEOTIDE SEQUENCE [LARGE SCALE GENOMIC DNA]</scope>
    <source>
        <strain evidence="18">CGMCC 1.10121</strain>
    </source>
</reference>
<dbReference type="InterPro" id="IPR038726">
    <property type="entry name" value="PDDEXK_AddAB-type"/>
</dbReference>
<dbReference type="GO" id="GO:0043138">
    <property type="term" value="F:3'-5' DNA helicase activity"/>
    <property type="evidence" value="ECO:0007669"/>
    <property type="project" value="UniProtKB-EC"/>
</dbReference>
<dbReference type="GO" id="GO:0000725">
    <property type="term" value="P:recombinational repair"/>
    <property type="evidence" value="ECO:0007669"/>
    <property type="project" value="TreeGrafter"/>
</dbReference>
<dbReference type="Pfam" id="PF00580">
    <property type="entry name" value="UvrD-helicase"/>
    <property type="match status" value="1"/>
</dbReference>
<evidence type="ECO:0000256" key="4">
    <source>
        <dbReference type="ARBA" id="ARBA00022801"/>
    </source>
</evidence>
<dbReference type="AlphaFoldDB" id="A0A1H8VVJ0"/>
<evidence type="ECO:0000313" key="18">
    <source>
        <dbReference type="Proteomes" id="UP000199126"/>
    </source>
</evidence>
<keyword evidence="3" id="KW-0227">DNA damage</keyword>
<evidence type="ECO:0000256" key="3">
    <source>
        <dbReference type="ARBA" id="ARBA00022763"/>
    </source>
</evidence>
<evidence type="ECO:0000256" key="6">
    <source>
        <dbReference type="ARBA" id="ARBA00022839"/>
    </source>
</evidence>
<feature type="domain" description="UvrD-like helicase ATP-binding" evidence="15">
    <location>
        <begin position="15"/>
        <end position="506"/>
    </location>
</feature>
<keyword evidence="1" id="KW-0540">Nuclease</keyword>
<dbReference type="GO" id="GO:0005524">
    <property type="term" value="F:ATP binding"/>
    <property type="evidence" value="ECO:0007669"/>
    <property type="project" value="UniProtKB-UniRule"/>
</dbReference>
<comment type="catalytic activity">
    <reaction evidence="11">
        <text>Couples ATP hydrolysis with the unwinding of duplex DNA by translocating in the 3'-5' direction.</text>
        <dbReference type="EC" id="5.6.2.4"/>
    </reaction>
</comment>
<organism evidence="17 18">
    <name type="scientific">Halogranum amylolyticum</name>
    <dbReference type="NCBI Taxonomy" id="660520"/>
    <lineage>
        <taxon>Archaea</taxon>
        <taxon>Methanobacteriati</taxon>
        <taxon>Methanobacteriota</taxon>
        <taxon>Stenosarchaea group</taxon>
        <taxon>Halobacteria</taxon>
        <taxon>Halobacteriales</taxon>
        <taxon>Haloferacaceae</taxon>
    </lineage>
</organism>
<keyword evidence="4 14" id="KW-0378">Hydrolase</keyword>
<dbReference type="InterPro" id="IPR000212">
    <property type="entry name" value="DNA_helicase_UvrD/REP"/>
</dbReference>
<evidence type="ECO:0000259" key="16">
    <source>
        <dbReference type="PROSITE" id="PS51217"/>
    </source>
</evidence>
<dbReference type="PANTHER" id="PTHR11070">
    <property type="entry name" value="UVRD / RECB / PCRA DNA HELICASE FAMILY MEMBER"/>
    <property type="match status" value="1"/>
</dbReference>
<accession>A0A1H8VVJ0</accession>
<proteinExistence type="predicted"/>
<keyword evidence="18" id="KW-1185">Reference proteome</keyword>
<evidence type="ECO:0000259" key="15">
    <source>
        <dbReference type="PROSITE" id="PS51198"/>
    </source>
</evidence>
<protein>
    <recommendedName>
        <fullName evidence="12">DNA 3'-5' helicase</fullName>
        <ecNumber evidence="12">5.6.2.4</ecNumber>
    </recommendedName>
</protein>
<dbReference type="Gene3D" id="3.90.320.10">
    <property type="match status" value="1"/>
</dbReference>
<dbReference type="InterPro" id="IPR011335">
    <property type="entry name" value="Restrct_endonuc-II-like"/>
</dbReference>